<comment type="subunit">
    <text evidence="1">Homodimer.</text>
</comment>
<name>A0A396HZC2_MEDTR</name>
<dbReference type="AlphaFoldDB" id="A0A396HZC2"/>
<comment type="similarity">
    <text evidence="1">Belongs to the plant dirigent protein family.</text>
</comment>
<reference evidence="2" key="1">
    <citation type="journal article" date="2018" name="Nat. Plants">
        <title>Whole-genome landscape of Medicago truncatula symbiotic genes.</title>
        <authorList>
            <person name="Pecrix Y."/>
            <person name="Gamas P."/>
            <person name="Carrere S."/>
        </authorList>
    </citation>
    <scope>NUCLEOTIDE SEQUENCE</scope>
    <source>
        <tissue evidence="2">Leaves</tissue>
    </source>
</reference>
<dbReference type="PANTHER" id="PTHR21495">
    <property type="entry name" value="NUCLEOPORIN-RELATED"/>
    <property type="match status" value="1"/>
</dbReference>
<dbReference type="Proteomes" id="UP000265566">
    <property type="component" value="Chromosome 4"/>
</dbReference>
<sequence length="176" mass="19594">MGAFKIFLFLFLSCYTYTTVTAQNETGFVSSIDPKVFQREQNASHFRFYWQDIVAGDNAASFDIISSLPDYNKTSVFGLVKIIDNPLTLGPQLSSKLVGRAQGIYASISQTVLNFLMIMNFALFEGKYNGSTITISGRMLLTIRFAKGYAEASTYSSDPNTGDATIEYNVYVSHYI</sequence>
<dbReference type="GO" id="GO:0048046">
    <property type="term" value="C:apoplast"/>
    <property type="evidence" value="ECO:0007669"/>
    <property type="project" value="UniProtKB-SubCell"/>
</dbReference>
<dbReference type="InterPro" id="IPR004265">
    <property type="entry name" value="Dirigent"/>
</dbReference>
<proteinExistence type="inferred from homology"/>
<comment type="caution">
    <text evidence="2">The sequence shown here is derived from an EMBL/GenBank/DDBJ whole genome shotgun (WGS) entry which is preliminary data.</text>
</comment>
<evidence type="ECO:0000313" key="2">
    <source>
        <dbReference type="EMBL" id="RHN58692.1"/>
    </source>
</evidence>
<accession>A0A396HZC2</accession>
<dbReference type="EMBL" id="PSQE01000004">
    <property type="protein sequence ID" value="RHN58692.1"/>
    <property type="molecule type" value="Genomic_DNA"/>
</dbReference>
<organism evidence="2">
    <name type="scientific">Medicago truncatula</name>
    <name type="common">Barrel medic</name>
    <name type="synonym">Medicago tribuloides</name>
    <dbReference type="NCBI Taxonomy" id="3880"/>
    <lineage>
        <taxon>Eukaryota</taxon>
        <taxon>Viridiplantae</taxon>
        <taxon>Streptophyta</taxon>
        <taxon>Embryophyta</taxon>
        <taxon>Tracheophyta</taxon>
        <taxon>Spermatophyta</taxon>
        <taxon>Magnoliopsida</taxon>
        <taxon>eudicotyledons</taxon>
        <taxon>Gunneridae</taxon>
        <taxon>Pentapetalae</taxon>
        <taxon>rosids</taxon>
        <taxon>fabids</taxon>
        <taxon>Fabales</taxon>
        <taxon>Fabaceae</taxon>
        <taxon>Papilionoideae</taxon>
        <taxon>50 kb inversion clade</taxon>
        <taxon>NPAAA clade</taxon>
        <taxon>Hologalegina</taxon>
        <taxon>IRL clade</taxon>
        <taxon>Trifolieae</taxon>
        <taxon>Medicago</taxon>
    </lineage>
</organism>
<feature type="signal peptide" evidence="1">
    <location>
        <begin position="1"/>
        <end position="22"/>
    </location>
</feature>
<comment type="function">
    <text evidence="1">Dirigent proteins impart stereoselectivity on the phenoxy radical-coupling reaction, yielding optically active lignans from two molecules of coniferyl alcohol in the biosynthesis of lignans, flavonolignans, and alkaloids and thus plays a central role in plant secondary metabolism.</text>
</comment>
<gene>
    <name evidence="2" type="ORF">MtrunA17_Chr4g0005091</name>
</gene>
<keyword evidence="1" id="KW-0052">Apoplast</keyword>
<keyword evidence="1" id="KW-0964">Secreted</keyword>
<evidence type="ECO:0000256" key="1">
    <source>
        <dbReference type="RuleBase" id="RU363099"/>
    </source>
</evidence>
<comment type="subcellular location">
    <subcellularLocation>
        <location evidence="1">Secreted</location>
        <location evidence="1">Extracellular space</location>
        <location evidence="1">Apoplast</location>
    </subcellularLocation>
</comment>
<protein>
    <recommendedName>
        <fullName evidence="1">Dirigent protein</fullName>
    </recommendedName>
</protein>
<dbReference type="Gramene" id="rna20625">
    <property type="protein sequence ID" value="RHN58692.1"/>
    <property type="gene ID" value="gene20625"/>
</dbReference>
<keyword evidence="1" id="KW-0732">Signal</keyword>
<dbReference type="Pfam" id="PF03018">
    <property type="entry name" value="Dirigent"/>
    <property type="match status" value="1"/>
</dbReference>
<feature type="chain" id="PRO_5017105897" description="Dirigent protein" evidence="1">
    <location>
        <begin position="23"/>
        <end position="176"/>
    </location>
</feature>